<comment type="caution">
    <text evidence="1">The sequence shown here is derived from an EMBL/GenBank/DDBJ whole genome shotgun (WGS) entry which is preliminary data.</text>
</comment>
<dbReference type="EMBL" id="CM056742">
    <property type="protein sequence ID" value="KAJ8677848.1"/>
    <property type="molecule type" value="Genomic_DNA"/>
</dbReference>
<accession>A0ACC2P412</accession>
<keyword evidence="2" id="KW-1185">Reference proteome</keyword>
<name>A0ACC2P412_9HYME</name>
<evidence type="ECO:0000313" key="2">
    <source>
        <dbReference type="Proteomes" id="UP001239111"/>
    </source>
</evidence>
<evidence type="ECO:0000313" key="1">
    <source>
        <dbReference type="EMBL" id="KAJ8677848.1"/>
    </source>
</evidence>
<reference evidence="1" key="1">
    <citation type="submission" date="2023-04" db="EMBL/GenBank/DDBJ databases">
        <title>A chromosome-level genome assembly of the parasitoid wasp Eretmocerus hayati.</title>
        <authorList>
            <person name="Zhong Y."/>
            <person name="Liu S."/>
            <person name="Liu Y."/>
        </authorList>
    </citation>
    <scope>NUCLEOTIDE SEQUENCE</scope>
    <source>
        <strain evidence="1">ZJU_SS_LIU_2023</strain>
    </source>
</reference>
<dbReference type="Proteomes" id="UP001239111">
    <property type="component" value="Chromosome 2"/>
</dbReference>
<organism evidence="1 2">
    <name type="scientific">Eretmocerus hayati</name>
    <dbReference type="NCBI Taxonomy" id="131215"/>
    <lineage>
        <taxon>Eukaryota</taxon>
        <taxon>Metazoa</taxon>
        <taxon>Ecdysozoa</taxon>
        <taxon>Arthropoda</taxon>
        <taxon>Hexapoda</taxon>
        <taxon>Insecta</taxon>
        <taxon>Pterygota</taxon>
        <taxon>Neoptera</taxon>
        <taxon>Endopterygota</taxon>
        <taxon>Hymenoptera</taxon>
        <taxon>Apocrita</taxon>
        <taxon>Proctotrupomorpha</taxon>
        <taxon>Chalcidoidea</taxon>
        <taxon>Aphelinidae</taxon>
        <taxon>Aphelininae</taxon>
        <taxon>Eretmocerus</taxon>
    </lineage>
</organism>
<gene>
    <name evidence="1" type="ORF">QAD02_013635</name>
</gene>
<protein>
    <submittedName>
        <fullName evidence="1">Uncharacterized protein</fullName>
    </submittedName>
</protein>
<proteinExistence type="predicted"/>
<sequence>MGYEEGAKTPEDLIIYAISMRKPSKHIADQIKNIQRQQEERLTILENTAKDQWDAIAALANEIRNVKNDLAERDRIIGRCCRHVRRTECRVSELRDEHSRCYQTVVNLGERAAQISQRLIRE</sequence>